<feature type="transmembrane region" description="Helical" evidence="5">
    <location>
        <begin position="329"/>
        <end position="353"/>
    </location>
</feature>
<dbReference type="Pfam" id="PF25145">
    <property type="entry name" value="NfeD1b_N"/>
    <property type="match status" value="1"/>
</dbReference>
<sequence>MKKLFTLILSLLPITLILGQQKNIMVMEIKSEIDAPMKRYVDLALKHASETKAEIVIIEMDTYGGVLTDAKEIVDLIMKHKSPVWVYINSDAASAGALISIACDSIYMSPGASIGAATVVDGSGQKAPDKYQSYMRSIMRATAEENGRNPQIAEGMVDENLVIEGIKKEGQIITFSTSEAIQHGFCDAKVESIEEILKRNNISNYQLDRFQLSGADRVIAFFLNPFISGLLILVIIAGIYFEMQTPGIGFAGFAALVALILYLVPYYLNGLAENWEIIAFFIGIILIAVEVFVLPGFGVAGISGIILTLGSLVLIMINNDTFDFEFVPLNNITVAVAAALGGFLGGGILLFALGSRISNTRFYSKVALTETQDRKAGYTASSYDASMVGTRGTAHTILRPSGRVMIGDRIFDAYTRGEFIEKGETIEVISDEGTSLKVKSVQD</sequence>
<evidence type="ECO:0000259" key="8">
    <source>
        <dbReference type="Pfam" id="PF25145"/>
    </source>
</evidence>
<dbReference type="PANTHER" id="PTHR33507:SF3">
    <property type="entry name" value="INNER MEMBRANE PROTEIN YBBJ"/>
    <property type="match status" value="1"/>
</dbReference>
<keyword evidence="3 5" id="KW-1133">Transmembrane helix</keyword>
<dbReference type="GO" id="GO:0008233">
    <property type="term" value="F:peptidase activity"/>
    <property type="evidence" value="ECO:0007669"/>
    <property type="project" value="UniProtKB-KW"/>
</dbReference>
<dbReference type="SUPFAM" id="SSF141322">
    <property type="entry name" value="NfeD domain-like"/>
    <property type="match status" value="1"/>
</dbReference>
<feature type="domain" description="NfeD-like C-terminal" evidence="6">
    <location>
        <begin position="386"/>
        <end position="439"/>
    </location>
</feature>
<comment type="subcellular location">
    <subcellularLocation>
        <location evidence="1">Membrane</location>
        <topology evidence="1">Multi-pass membrane protein</topology>
    </subcellularLocation>
</comment>
<feature type="domain" description="NfeD integral membrane" evidence="7">
    <location>
        <begin position="227"/>
        <end position="345"/>
    </location>
</feature>
<evidence type="ECO:0000313" key="9">
    <source>
        <dbReference type="EMBL" id="MBT1704000.1"/>
    </source>
</evidence>
<evidence type="ECO:0000313" key="10">
    <source>
        <dbReference type="Proteomes" id="UP000772618"/>
    </source>
</evidence>
<keyword evidence="10" id="KW-1185">Reference proteome</keyword>
<dbReference type="InterPro" id="IPR056739">
    <property type="entry name" value="NfeD_membrane"/>
</dbReference>
<feature type="transmembrane region" description="Helical" evidence="5">
    <location>
        <begin position="274"/>
        <end position="294"/>
    </location>
</feature>
<feature type="transmembrane region" description="Helical" evidence="5">
    <location>
        <begin position="248"/>
        <end position="268"/>
    </location>
</feature>
<dbReference type="Pfam" id="PF01957">
    <property type="entry name" value="NfeD"/>
    <property type="match status" value="1"/>
</dbReference>
<dbReference type="Pfam" id="PF24961">
    <property type="entry name" value="NfeD_membrane"/>
    <property type="match status" value="1"/>
</dbReference>
<keyword evidence="9" id="KW-0378">Hydrolase</keyword>
<feature type="transmembrane region" description="Helical" evidence="5">
    <location>
        <begin position="218"/>
        <end position="241"/>
    </location>
</feature>
<protein>
    <submittedName>
        <fullName evidence="9">ATP-dependent Clp protease proteolytic subunit</fullName>
    </submittedName>
</protein>
<dbReference type="InterPro" id="IPR012340">
    <property type="entry name" value="NA-bd_OB-fold"/>
</dbReference>
<accession>A0ABS5VT40</accession>
<dbReference type="InterPro" id="IPR002810">
    <property type="entry name" value="NfeD-like_C"/>
</dbReference>
<dbReference type="CDD" id="cd07021">
    <property type="entry name" value="Clp_protease_NfeD_like"/>
    <property type="match status" value="1"/>
</dbReference>
<dbReference type="PANTHER" id="PTHR33507">
    <property type="entry name" value="INNER MEMBRANE PROTEIN YBBJ"/>
    <property type="match status" value="1"/>
</dbReference>
<evidence type="ECO:0000256" key="4">
    <source>
        <dbReference type="ARBA" id="ARBA00023136"/>
    </source>
</evidence>
<organism evidence="9 10">
    <name type="scientific">Chryseosolibacter indicus</name>
    <dbReference type="NCBI Taxonomy" id="2782351"/>
    <lineage>
        <taxon>Bacteria</taxon>
        <taxon>Pseudomonadati</taxon>
        <taxon>Bacteroidota</taxon>
        <taxon>Cytophagia</taxon>
        <taxon>Cytophagales</taxon>
        <taxon>Chryseotaleaceae</taxon>
        <taxon>Chryseosolibacter</taxon>
    </lineage>
</organism>
<dbReference type="InterPro" id="IPR029045">
    <property type="entry name" value="ClpP/crotonase-like_dom_sf"/>
</dbReference>
<keyword evidence="9" id="KW-0645">Protease</keyword>
<comment type="caution">
    <text evidence="9">The sequence shown here is derived from an EMBL/GenBank/DDBJ whole genome shotgun (WGS) entry which is preliminary data.</text>
</comment>
<dbReference type="Gene3D" id="3.90.226.10">
    <property type="entry name" value="2-enoyl-CoA Hydratase, Chain A, domain 1"/>
    <property type="match status" value="1"/>
</dbReference>
<evidence type="ECO:0000256" key="2">
    <source>
        <dbReference type="ARBA" id="ARBA00022692"/>
    </source>
</evidence>
<evidence type="ECO:0000256" key="3">
    <source>
        <dbReference type="ARBA" id="ARBA00022989"/>
    </source>
</evidence>
<dbReference type="GO" id="GO:0006508">
    <property type="term" value="P:proteolysis"/>
    <property type="evidence" value="ECO:0007669"/>
    <property type="project" value="UniProtKB-KW"/>
</dbReference>
<evidence type="ECO:0000259" key="6">
    <source>
        <dbReference type="Pfam" id="PF01957"/>
    </source>
</evidence>
<dbReference type="Gene3D" id="2.40.50.140">
    <property type="entry name" value="Nucleic acid-binding proteins"/>
    <property type="match status" value="1"/>
</dbReference>
<keyword evidence="2 5" id="KW-0812">Transmembrane</keyword>
<dbReference type="RefSeq" id="WP_254153962.1">
    <property type="nucleotide sequence ID" value="NZ_JAHESD010000023.1"/>
</dbReference>
<feature type="transmembrane region" description="Helical" evidence="5">
    <location>
        <begin position="299"/>
        <end position="317"/>
    </location>
</feature>
<evidence type="ECO:0000256" key="5">
    <source>
        <dbReference type="SAM" id="Phobius"/>
    </source>
</evidence>
<dbReference type="EMBL" id="JAHESD010000023">
    <property type="protein sequence ID" value="MBT1704000.1"/>
    <property type="molecule type" value="Genomic_DNA"/>
</dbReference>
<evidence type="ECO:0000256" key="1">
    <source>
        <dbReference type="ARBA" id="ARBA00004141"/>
    </source>
</evidence>
<evidence type="ECO:0000259" key="7">
    <source>
        <dbReference type="Pfam" id="PF24961"/>
    </source>
</evidence>
<gene>
    <name evidence="9" type="ORF">KK060_11965</name>
</gene>
<name>A0ABS5VT40_9BACT</name>
<dbReference type="InterPro" id="IPR052165">
    <property type="entry name" value="Membrane_assoc_protease"/>
</dbReference>
<reference evidence="9 10" key="1">
    <citation type="submission" date="2021-05" db="EMBL/GenBank/DDBJ databases">
        <title>A Polyphasic approach of four new species of the genus Ohtaekwangia: Ohtaekwangia histidinii sp. nov., Ohtaekwangia cretensis sp. nov., Ohtaekwangia indiensis sp. nov., Ohtaekwangia reichenbachii sp. nov. from diverse environment.</title>
        <authorList>
            <person name="Octaviana S."/>
        </authorList>
    </citation>
    <scope>NUCLEOTIDE SEQUENCE [LARGE SCALE GENOMIC DNA]</scope>
    <source>
        <strain evidence="9 10">PWU20</strain>
    </source>
</reference>
<dbReference type="InterPro" id="IPR056738">
    <property type="entry name" value="NfeD1b_N"/>
</dbReference>
<dbReference type="Proteomes" id="UP000772618">
    <property type="component" value="Unassembled WGS sequence"/>
</dbReference>
<keyword evidence="4 5" id="KW-0472">Membrane</keyword>
<proteinExistence type="predicted"/>
<dbReference type="SUPFAM" id="SSF52096">
    <property type="entry name" value="ClpP/crotonase"/>
    <property type="match status" value="1"/>
</dbReference>
<feature type="domain" description="NfeD1b N-terminal" evidence="8">
    <location>
        <begin position="24"/>
        <end position="207"/>
    </location>
</feature>